<dbReference type="Gene3D" id="1.10.510.10">
    <property type="entry name" value="Transferase(Phosphotransferase) domain 1"/>
    <property type="match status" value="1"/>
</dbReference>
<dbReference type="SUPFAM" id="SSF56112">
    <property type="entry name" value="Protein kinase-like (PK-like)"/>
    <property type="match status" value="1"/>
</dbReference>
<dbReference type="Gene3D" id="3.30.200.20">
    <property type="entry name" value="Phosphorylase Kinase, domain 1"/>
    <property type="match status" value="1"/>
</dbReference>
<dbReference type="Pfam" id="PF00069">
    <property type="entry name" value="Pkinase"/>
    <property type="match status" value="1"/>
</dbReference>
<comment type="caution">
    <text evidence="2">The sequence shown here is derived from an EMBL/GenBank/DDBJ whole genome shotgun (WGS) entry which is preliminary data.</text>
</comment>
<reference evidence="2 3" key="1">
    <citation type="journal article" date="2021" name="Elife">
        <title>Chloroplast acquisition without the gene transfer in kleptoplastic sea slugs, Plakobranchus ocellatus.</title>
        <authorList>
            <person name="Maeda T."/>
            <person name="Takahashi S."/>
            <person name="Yoshida T."/>
            <person name="Shimamura S."/>
            <person name="Takaki Y."/>
            <person name="Nagai Y."/>
            <person name="Toyoda A."/>
            <person name="Suzuki Y."/>
            <person name="Arimoto A."/>
            <person name="Ishii H."/>
            <person name="Satoh N."/>
            <person name="Nishiyama T."/>
            <person name="Hasebe M."/>
            <person name="Maruyama T."/>
            <person name="Minagawa J."/>
            <person name="Obokata J."/>
            <person name="Shigenobu S."/>
        </authorList>
    </citation>
    <scope>NUCLEOTIDE SEQUENCE [LARGE SCALE GENOMIC DNA]</scope>
</reference>
<keyword evidence="2" id="KW-0418">Kinase</keyword>
<dbReference type="PROSITE" id="PS50011">
    <property type="entry name" value="PROTEIN_KINASE_DOM"/>
    <property type="match status" value="1"/>
</dbReference>
<accession>A0AAV4H9X3</accession>
<keyword evidence="3" id="KW-1185">Reference proteome</keyword>
<dbReference type="InterPro" id="IPR011009">
    <property type="entry name" value="Kinase-like_dom_sf"/>
</dbReference>
<evidence type="ECO:0000313" key="2">
    <source>
        <dbReference type="EMBL" id="GFR93380.1"/>
    </source>
</evidence>
<evidence type="ECO:0000313" key="3">
    <source>
        <dbReference type="Proteomes" id="UP000762676"/>
    </source>
</evidence>
<dbReference type="InterPro" id="IPR000719">
    <property type="entry name" value="Prot_kinase_dom"/>
</dbReference>
<dbReference type="AlphaFoldDB" id="A0AAV4H9X3"/>
<name>A0AAV4H9X3_9GAST</name>
<gene>
    <name evidence="2" type="ORF">ElyMa_002641700</name>
</gene>
<dbReference type="GO" id="GO:0004672">
    <property type="term" value="F:protein kinase activity"/>
    <property type="evidence" value="ECO:0007669"/>
    <property type="project" value="InterPro"/>
</dbReference>
<dbReference type="Proteomes" id="UP000762676">
    <property type="component" value="Unassembled WGS sequence"/>
</dbReference>
<keyword evidence="2" id="KW-0808">Transferase</keyword>
<feature type="domain" description="Protein kinase" evidence="1">
    <location>
        <begin position="147"/>
        <end position="351"/>
    </location>
</feature>
<organism evidence="2 3">
    <name type="scientific">Elysia marginata</name>
    <dbReference type="NCBI Taxonomy" id="1093978"/>
    <lineage>
        <taxon>Eukaryota</taxon>
        <taxon>Metazoa</taxon>
        <taxon>Spiralia</taxon>
        <taxon>Lophotrochozoa</taxon>
        <taxon>Mollusca</taxon>
        <taxon>Gastropoda</taxon>
        <taxon>Heterobranchia</taxon>
        <taxon>Euthyneura</taxon>
        <taxon>Panpulmonata</taxon>
        <taxon>Sacoglossa</taxon>
        <taxon>Placobranchoidea</taxon>
        <taxon>Plakobranchidae</taxon>
        <taxon>Elysia</taxon>
    </lineage>
</organism>
<dbReference type="GO" id="GO:0005524">
    <property type="term" value="F:ATP binding"/>
    <property type="evidence" value="ECO:0007669"/>
    <property type="project" value="InterPro"/>
</dbReference>
<evidence type="ECO:0000259" key="1">
    <source>
        <dbReference type="PROSITE" id="PS50011"/>
    </source>
</evidence>
<dbReference type="EMBL" id="BMAT01005454">
    <property type="protein sequence ID" value="GFR93380.1"/>
    <property type="molecule type" value="Genomic_DNA"/>
</dbReference>
<proteinExistence type="predicted"/>
<sequence length="351" mass="39580">MVREWGWAFLATQWRERVITSKSNISKLSIVTFLLFLSECRIKFPVQLTILLLNMAGALPQREEKKCFDFFQATVQLKPGSKNPFEYLPPKYANTEQNVIYTKSRNSQIEAVLETIDIARRENKPSGLVLNPEQVSAENPPPYENMIAIKRVLGEGNSAGKVFVVQDASTGKDCAVKTVLISHFSKDEIRSWVHLGDTGKAPELYSFKLHGNQVVMRAEIVEGKTLKEVFASEGFQKLLTDEGKSDQKKCFALLLLRGLLDNFNLLKKGNFTHGDLHGGNVMVSPTLEMKLIDFGSAKGMRPDDGINHAHRLKADIVSILRHFCHAYTGYDFNQQSDAQKVLTLQTYREVE</sequence>
<protein>
    <submittedName>
        <fullName evidence="2">Mitogen-activated protein kinase kinase kinase 14</fullName>
    </submittedName>
</protein>